<dbReference type="Proteomes" id="UP001156882">
    <property type="component" value="Unassembled WGS sequence"/>
</dbReference>
<protein>
    <submittedName>
        <fullName evidence="1">Uncharacterized protein</fullName>
    </submittedName>
</protein>
<dbReference type="EMBL" id="BSPC01000007">
    <property type="protein sequence ID" value="GLS17972.1"/>
    <property type="molecule type" value="Genomic_DNA"/>
</dbReference>
<dbReference type="RefSeq" id="WP_284310802.1">
    <property type="nucleotide sequence ID" value="NZ_BSPC01000007.1"/>
</dbReference>
<reference evidence="2" key="1">
    <citation type="journal article" date="2019" name="Int. J. Syst. Evol. Microbiol.">
        <title>The Global Catalogue of Microorganisms (GCM) 10K type strain sequencing project: providing services to taxonomists for standard genome sequencing and annotation.</title>
        <authorList>
            <consortium name="The Broad Institute Genomics Platform"/>
            <consortium name="The Broad Institute Genome Sequencing Center for Infectious Disease"/>
            <person name="Wu L."/>
            <person name="Ma J."/>
        </authorList>
    </citation>
    <scope>NUCLEOTIDE SEQUENCE [LARGE SCALE GENOMIC DNA]</scope>
    <source>
        <strain evidence="2">NBRC 101365</strain>
    </source>
</reference>
<gene>
    <name evidence="1" type="ORF">GCM10007874_09880</name>
</gene>
<proteinExistence type="predicted"/>
<comment type="caution">
    <text evidence="1">The sequence shown here is derived from an EMBL/GenBank/DDBJ whole genome shotgun (WGS) entry which is preliminary data.</text>
</comment>
<evidence type="ECO:0000313" key="2">
    <source>
        <dbReference type="Proteomes" id="UP001156882"/>
    </source>
</evidence>
<evidence type="ECO:0000313" key="1">
    <source>
        <dbReference type="EMBL" id="GLS17972.1"/>
    </source>
</evidence>
<accession>A0ABQ6CC92</accession>
<name>A0ABQ6CC92_9HYPH</name>
<keyword evidence="2" id="KW-1185">Reference proteome</keyword>
<organism evidence="1 2">
    <name type="scientific">Labrys miyagiensis</name>
    <dbReference type="NCBI Taxonomy" id="346912"/>
    <lineage>
        <taxon>Bacteria</taxon>
        <taxon>Pseudomonadati</taxon>
        <taxon>Pseudomonadota</taxon>
        <taxon>Alphaproteobacteria</taxon>
        <taxon>Hyphomicrobiales</taxon>
        <taxon>Xanthobacteraceae</taxon>
        <taxon>Labrys</taxon>
    </lineage>
</organism>
<sequence length="276" mass="31033">MNESDRPLGVDEVIPLAGHLAHDDDTFIVGGQATNLWAWFYRDRDRHLKDAEPFTSQDVDYYGLPQVARRFVARAGGDLFLPQAGDMNSPNSAVVRLELHGRRITVDFLHTILGVSREELETGVSGITVMADTTAGPTSLELKVMHPVPCMISRAANMLHRATRRRDATAFKQLSASLIVARLYIEDALADGDIKEAQECLSQILVYLGKNPLGRRVHEELGCDPLEIVEAFHDDVRLDPRYRELTLARGIERLKAKRQSRAAERQRRSARTQVER</sequence>